<proteinExistence type="inferred from homology"/>
<feature type="transmembrane region" description="Helical" evidence="13">
    <location>
        <begin position="96"/>
        <end position="119"/>
    </location>
</feature>
<feature type="transmembrane region" description="Helical" evidence="13">
    <location>
        <begin position="194"/>
        <end position="220"/>
    </location>
</feature>
<name>A0A9D1N451_9FIRM</name>
<keyword evidence="9 13" id="KW-1133">Transmembrane helix</keyword>
<reference evidence="14" key="2">
    <citation type="journal article" date="2021" name="PeerJ">
        <title>Extensive microbial diversity within the chicken gut microbiome revealed by metagenomics and culture.</title>
        <authorList>
            <person name="Gilroy R."/>
            <person name="Ravi A."/>
            <person name="Getino M."/>
            <person name="Pursley I."/>
            <person name="Horton D.L."/>
            <person name="Alikhan N.F."/>
            <person name="Baker D."/>
            <person name="Gharbi K."/>
            <person name="Hall N."/>
            <person name="Watson M."/>
            <person name="Adriaenssens E.M."/>
            <person name="Foster-Nyarko E."/>
            <person name="Jarju S."/>
            <person name="Secka A."/>
            <person name="Antonio M."/>
            <person name="Oren A."/>
            <person name="Chaudhuri R.R."/>
            <person name="La Ragione R."/>
            <person name="Hildebrand F."/>
            <person name="Pallen M.J."/>
        </authorList>
    </citation>
    <scope>NUCLEOTIDE SEQUENCE</scope>
    <source>
        <strain evidence="14">ChiGjej2B2-16831</strain>
    </source>
</reference>
<feature type="transmembrane region" description="Helical" evidence="13">
    <location>
        <begin position="139"/>
        <end position="156"/>
    </location>
</feature>
<evidence type="ECO:0000256" key="1">
    <source>
        <dbReference type="ARBA" id="ARBA00003408"/>
    </source>
</evidence>
<evidence type="ECO:0000256" key="8">
    <source>
        <dbReference type="ARBA" id="ARBA00022692"/>
    </source>
</evidence>
<protein>
    <recommendedName>
        <fullName evidence="4">Probable multidrug resistance protein NorM</fullName>
    </recommendedName>
    <alternativeName>
        <fullName evidence="12">Multidrug-efflux transporter</fullName>
    </alternativeName>
</protein>
<organism evidence="14 15">
    <name type="scientific">Candidatus Aphodomorpha intestinavium</name>
    <dbReference type="NCBI Taxonomy" id="2840672"/>
    <lineage>
        <taxon>Bacteria</taxon>
        <taxon>Bacillati</taxon>
        <taxon>Bacillota</taxon>
        <taxon>Clostridia</taxon>
        <taxon>Eubacteriales</taxon>
        <taxon>Candidatus Aphodomorpha</taxon>
    </lineage>
</organism>
<dbReference type="AlphaFoldDB" id="A0A9D1N451"/>
<dbReference type="GO" id="GO:0006811">
    <property type="term" value="P:monoatomic ion transport"/>
    <property type="evidence" value="ECO:0007669"/>
    <property type="project" value="UniProtKB-KW"/>
</dbReference>
<dbReference type="Pfam" id="PF01554">
    <property type="entry name" value="MatE"/>
    <property type="match status" value="2"/>
</dbReference>
<evidence type="ECO:0000256" key="12">
    <source>
        <dbReference type="ARBA" id="ARBA00031636"/>
    </source>
</evidence>
<keyword evidence="10" id="KW-0406">Ion transport</keyword>
<dbReference type="InterPro" id="IPR002528">
    <property type="entry name" value="MATE_fam"/>
</dbReference>
<gene>
    <name evidence="14" type="ORF">IAD24_05410</name>
</gene>
<evidence type="ECO:0000256" key="4">
    <source>
        <dbReference type="ARBA" id="ARBA00020268"/>
    </source>
</evidence>
<keyword evidence="5" id="KW-0813">Transport</keyword>
<evidence type="ECO:0000256" key="6">
    <source>
        <dbReference type="ARBA" id="ARBA00022449"/>
    </source>
</evidence>
<comment type="similarity">
    <text evidence="3">Belongs to the multi antimicrobial extrusion (MATE) (TC 2.A.66.1) family.</text>
</comment>
<evidence type="ECO:0000256" key="2">
    <source>
        <dbReference type="ARBA" id="ARBA00004651"/>
    </source>
</evidence>
<evidence type="ECO:0000256" key="5">
    <source>
        <dbReference type="ARBA" id="ARBA00022448"/>
    </source>
</evidence>
<feature type="transmembrane region" description="Helical" evidence="13">
    <location>
        <begin position="359"/>
        <end position="382"/>
    </location>
</feature>
<evidence type="ECO:0000256" key="7">
    <source>
        <dbReference type="ARBA" id="ARBA00022475"/>
    </source>
</evidence>
<evidence type="ECO:0000256" key="13">
    <source>
        <dbReference type="SAM" id="Phobius"/>
    </source>
</evidence>
<feature type="transmembrane region" description="Helical" evidence="13">
    <location>
        <begin position="168"/>
        <end position="188"/>
    </location>
</feature>
<comment type="subcellular location">
    <subcellularLocation>
        <location evidence="2">Cell membrane</location>
        <topology evidence="2">Multi-pass membrane protein</topology>
    </subcellularLocation>
</comment>
<evidence type="ECO:0000313" key="14">
    <source>
        <dbReference type="EMBL" id="HIU94581.1"/>
    </source>
</evidence>
<dbReference type="InterPro" id="IPR048279">
    <property type="entry name" value="MdtK-like"/>
</dbReference>
<evidence type="ECO:0000256" key="11">
    <source>
        <dbReference type="ARBA" id="ARBA00023136"/>
    </source>
</evidence>
<evidence type="ECO:0000313" key="15">
    <source>
        <dbReference type="Proteomes" id="UP000824128"/>
    </source>
</evidence>
<dbReference type="Proteomes" id="UP000824128">
    <property type="component" value="Unassembled WGS sequence"/>
</dbReference>
<feature type="transmembrane region" description="Helical" evidence="13">
    <location>
        <begin position="62"/>
        <end position="84"/>
    </location>
</feature>
<feature type="transmembrane region" description="Helical" evidence="13">
    <location>
        <begin position="290"/>
        <end position="306"/>
    </location>
</feature>
<dbReference type="GO" id="GO:0015297">
    <property type="term" value="F:antiporter activity"/>
    <property type="evidence" value="ECO:0007669"/>
    <property type="project" value="UniProtKB-KW"/>
</dbReference>
<sequence>MAGSKRAGLGVFERSFWRLLLPLALPIALQNLLTTSFRLVDTLMIGPLGDVSIAAVGLAGQASFLVELVLFGMVSGSAVFTAQYHGAGNLDGIRRTLGATLLFGVPFGLLATLVCFFFPTQVMALLTDDAALIAEGTRYLTYACWSYLPLSVYQALCTTLRSTEQVRLPVMGSAVCAVANGVLNYVFIFGVGPIAPMGVAGAGLATAITAALNPLLIVLVSLRERNILIAPWKKLLDLRGFLGLYWRRVLPVLCNELLWSLSIVLLNMILGRMGTENYAALTVVRTVENVVYVFFVGVCSACNVLIGKRIGEGDEAAARLYARRFLVLIPLLGAAFGLLVAALRVPVLSLFDMSDAARAMAMGMMLVYAVDVGIRNVPYLCVVGIFRAGGDTRYGLIGDVVVNYGLVLPAVLLCSSIPGFSFLLTYIIMLAVDDVGKLAFYLPRIFSMKWIRPVADRRAEALRQADA</sequence>
<keyword evidence="11 13" id="KW-0472">Membrane</keyword>
<dbReference type="EMBL" id="DVNZ01000168">
    <property type="protein sequence ID" value="HIU94581.1"/>
    <property type="molecule type" value="Genomic_DNA"/>
</dbReference>
<dbReference type="PANTHER" id="PTHR43298:SF2">
    <property type="entry name" value="FMN_FAD EXPORTER YEEO-RELATED"/>
    <property type="match status" value="1"/>
</dbReference>
<evidence type="ECO:0000256" key="9">
    <source>
        <dbReference type="ARBA" id="ARBA00022989"/>
    </source>
</evidence>
<dbReference type="PANTHER" id="PTHR43298">
    <property type="entry name" value="MULTIDRUG RESISTANCE PROTEIN NORM-RELATED"/>
    <property type="match status" value="1"/>
</dbReference>
<comment type="function">
    <text evidence="1">Multidrug efflux pump.</text>
</comment>
<comment type="caution">
    <text evidence="14">The sequence shown here is derived from an EMBL/GenBank/DDBJ whole genome shotgun (WGS) entry which is preliminary data.</text>
</comment>
<keyword evidence="8 13" id="KW-0812">Transmembrane</keyword>
<feature type="transmembrane region" description="Helical" evidence="13">
    <location>
        <begin position="326"/>
        <end position="347"/>
    </location>
</feature>
<evidence type="ECO:0000256" key="3">
    <source>
        <dbReference type="ARBA" id="ARBA00010199"/>
    </source>
</evidence>
<accession>A0A9D1N451</accession>
<dbReference type="PIRSF" id="PIRSF006603">
    <property type="entry name" value="DinF"/>
    <property type="match status" value="1"/>
</dbReference>
<dbReference type="GO" id="GO:0005886">
    <property type="term" value="C:plasma membrane"/>
    <property type="evidence" value="ECO:0007669"/>
    <property type="project" value="UniProtKB-SubCell"/>
</dbReference>
<dbReference type="GO" id="GO:0042910">
    <property type="term" value="F:xenobiotic transmembrane transporter activity"/>
    <property type="evidence" value="ECO:0007669"/>
    <property type="project" value="InterPro"/>
</dbReference>
<reference evidence="14" key="1">
    <citation type="submission" date="2020-10" db="EMBL/GenBank/DDBJ databases">
        <authorList>
            <person name="Gilroy R."/>
        </authorList>
    </citation>
    <scope>NUCLEOTIDE SEQUENCE</scope>
    <source>
        <strain evidence="14">ChiGjej2B2-16831</strain>
    </source>
</reference>
<evidence type="ECO:0000256" key="10">
    <source>
        <dbReference type="ARBA" id="ARBA00023065"/>
    </source>
</evidence>
<dbReference type="NCBIfam" id="TIGR00797">
    <property type="entry name" value="matE"/>
    <property type="match status" value="1"/>
</dbReference>
<keyword evidence="6" id="KW-0050">Antiport</keyword>
<feature type="transmembrane region" description="Helical" evidence="13">
    <location>
        <begin position="249"/>
        <end position="270"/>
    </location>
</feature>
<dbReference type="InterPro" id="IPR050222">
    <property type="entry name" value="MATE_MdtK"/>
</dbReference>
<keyword evidence="7" id="KW-1003">Cell membrane</keyword>